<evidence type="ECO:0000313" key="10">
    <source>
        <dbReference type="Proteomes" id="UP000001307"/>
    </source>
</evidence>
<dbReference type="EMBL" id="FN653081">
    <property type="protein sequence ID" value="CBY25100.1"/>
    <property type="molecule type" value="Genomic_DNA"/>
</dbReference>
<feature type="region of interest" description="Disordered" evidence="8">
    <location>
        <begin position="754"/>
        <end position="775"/>
    </location>
</feature>
<accession>E4XN46</accession>
<dbReference type="InterPro" id="IPR045864">
    <property type="entry name" value="aa-tRNA-synth_II/BPL/LPL"/>
</dbReference>
<organism evidence="9">
    <name type="scientific">Oikopleura dioica</name>
    <name type="common">Tunicate</name>
    <dbReference type="NCBI Taxonomy" id="34765"/>
    <lineage>
        <taxon>Eukaryota</taxon>
        <taxon>Metazoa</taxon>
        <taxon>Chordata</taxon>
        <taxon>Tunicata</taxon>
        <taxon>Appendicularia</taxon>
        <taxon>Copelata</taxon>
        <taxon>Oikopleuridae</taxon>
        <taxon>Oikopleura</taxon>
    </lineage>
</organism>
<dbReference type="PANTHER" id="PTHR43697">
    <property type="entry name" value="SERYL-TRNA SYNTHETASE"/>
    <property type="match status" value="1"/>
</dbReference>
<dbReference type="SUPFAM" id="SSF55681">
    <property type="entry name" value="Class II aaRS and biotin synthetases"/>
    <property type="match status" value="1"/>
</dbReference>
<keyword evidence="4" id="KW-0648">Protein biosynthesis</keyword>
<evidence type="ECO:0000313" key="9">
    <source>
        <dbReference type="EMBL" id="CBY25100.1"/>
    </source>
</evidence>
<dbReference type="GO" id="GO:0006412">
    <property type="term" value="P:translation"/>
    <property type="evidence" value="ECO:0007669"/>
    <property type="project" value="UniProtKB-KW"/>
</dbReference>
<keyword evidence="3" id="KW-0963">Cytoplasm</keyword>
<gene>
    <name evidence="9" type="ORF">GSOID_T00015599001</name>
</gene>
<evidence type="ECO:0000256" key="8">
    <source>
        <dbReference type="SAM" id="MobiDB-lite"/>
    </source>
</evidence>
<name>E4XN46_OIKDI</name>
<comment type="similarity">
    <text evidence="2">Belongs to the class-II aminoacyl-tRNA synthetase family. Type-1 seryl-tRNA synthetase subfamily.</text>
</comment>
<evidence type="ECO:0000256" key="4">
    <source>
        <dbReference type="ARBA" id="ARBA00022917"/>
    </source>
</evidence>
<evidence type="ECO:0000256" key="6">
    <source>
        <dbReference type="ARBA" id="ARBA00047929"/>
    </source>
</evidence>
<evidence type="ECO:0000256" key="1">
    <source>
        <dbReference type="ARBA" id="ARBA00005045"/>
    </source>
</evidence>
<evidence type="ECO:0000256" key="3">
    <source>
        <dbReference type="ARBA" id="ARBA00022490"/>
    </source>
</evidence>
<comment type="pathway">
    <text evidence="1">Aminoacyl-tRNA biosynthesis; selenocysteinyl-tRNA(Sec) biosynthesis; L-seryl-tRNA(Sec) from L-serine and tRNA(Sec): step 1/1.</text>
</comment>
<evidence type="ECO:0000256" key="2">
    <source>
        <dbReference type="ARBA" id="ARBA00010728"/>
    </source>
</evidence>
<dbReference type="Gene3D" id="3.30.930.10">
    <property type="entry name" value="Bira Bifunctional Protein, Domain 2"/>
    <property type="match status" value="1"/>
</dbReference>
<keyword evidence="10" id="KW-1185">Reference proteome</keyword>
<protein>
    <recommendedName>
        <fullName evidence="5">Seryl-tRNA(Ser/Sec) synthetase</fullName>
    </recommendedName>
</protein>
<comment type="catalytic activity">
    <reaction evidence="7">
        <text>tRNA(Ser) + L-serine + ATP = L-seryl-tRNA(Ser) + AMP + diphosphate + H(+)</text>
        <dbReference type="Rhea" id="RHEA:12292"/>
        <dbReference type="Rhea" id="RHEA-COMP:9669"/>
        <dbReference type="Rhea" id="RHEA-COMP:9703"/>
        <dbReference type="ChEBI" id="CHEBI:15378"/>
        <dbReference type="ChEBI" id="CHEBI:30616"/>
        <dbReference type="ChEBI" id="CHEBI:33019"/>
        <dbReference type="ChEBI" id="CHEBI:33384"/>
        <dbReference type="ChEBI" id="CHEBI:78442"/>
        <dbReference type="ChEBI" id="CHEBI:78533"/>
        <dbReference type="ChEBI" id="CHEBI:456215"/>
        <dbReference type="EC" id="6.1.1.11"/>
    </reaction>
</comment>
<dbReference type="GO" id="GO:0004828">
    <property type="term" value="F:serine-tRNA ligase activity"/>
    <property type="evidence" value="ECO:0007669"/>
    <property type="project" value="UniProtKB-EC"/>
</dbReference>
<dbReference type="AlphaFoldDB" id="E4XN46"/>
<dbReference type="InParanoid" id="E4XN46"/>
<dbReference type="Proteomes" id="UP000001307">
    <property type="component" value="Unassembled WGS sequence"/>
</dbReference>
<dbReference type="OrthoDB" id="10264585at2759"/>
<evidence type="ECO:0000256" key="5">
    <source>
        <dbReference type="ARBA" id="ARBA00033352"/>
    </source>
</evidence>
<evidence type="ECO:0000256" key="7">
    <source>
        <dbReference type="ARBA" id="ARBA00048823"/>
    </source>
</evidence>
<proteinExistence type="inferred from homology"/>
<comment type="catalytic activity">
    <reaction evidence="6">
        <text>tRNA(Sec) + L-serine + ATP = L-seryl-tRNA(Sec) + AMP + diphosphate + H(+)</text>
        <dbReference type="Rhea" id="RHEA:42580"/>
        <dbReference type="Rhea" id="RHEA-COMP:9742"/>
        <dbReference type="Rhea" id="RHEA-COMP:10128"/>
        <dbReference type="ChEBI" id="CHEBI:15378"/>
        <dbReference type="ChEBI" id="CHEBI:30616"/>
        <dbReference type="ChEBI" id="CHEBI:33019"/>
        <dbReference type="ChEBI" id="CHEBI:33384"/>
        <dbReference type="ChEBI" id="CHEBI:78442"/>
        <dbReference type="ChEBI" id="CHEBI:78533"/>
        <dbReference type="ChEBI" id="CHEBI:456215"/>
        <dbReference type="EC" id="6.1.1.11"/>
    </reaction>
</comment>
<dbReference type="PANTHER" id="PTHR43697:SF1">
    <property type="entry name" value="SERINE--TRNA LIGASE"/>
    <property type="match status" value="1"/>
</dbReference>
<reference evidence="9" key="1">
    <citation type="journal article" date="2010" name="Science">
        <title>Plasticity of animal genome architecture unmasked by rapid evolution of a pelagic tunicate.</title>
        <authorList>
            <person name="Denoeud F."/>
            <person name="Henriet S."/>
            <person name="Mungpakdee S."/>
            <person name="Aury J.M."/>
            <person name="Da Silva C."/>
            <person name="Brinkmann H."/>
            <person name="Mikhaleva J."/>
            <person name="Olsen L.C."/>
            <person name="Jubin C."/>
            <person name="Canestro C."/>
            <person name="Bouquet J.M."/>
            <person name="Danks G."/>
            <person name="Poulain J."/>
            <person name="Campsteijn C."/>
            <person name="Adamski M."/>
            <person name="Cross I."/>
            <person name="Yadetie F."/>
            <person name="Muffato M."/>
            <person name="Louis A."/>
            <person name="Butcher S."/>
            <person name="Tsagkogeorga G."/>
            <person name="Konrad A."/>
            <person name="Singh S."/>
            <person name="Jensen M.F."/>
            <person name="Cong E.H."/>
            <person name="Eikeseth-Otteraa H."/>
            <person name="Noel B."/>
            <person name="Anthouard V."/>
            <person name="Porcel B.M."/>
            <person name="Kachouri-Lafond R."/>
            <person name="Nishino A."/>
            <person name="Ugolini M."/>
            <person name="Chourrout P."/>
            <person name="Nishida H."/>
            <person name="Aasland R."/>
            <person name="Huzurbazar S."/>
            <person name="Westhof E."/>
            <person name="Delsuc F."/>
            <person name="Lehrach H."/>
            <person name="Reinhardt R."/>
            <person name="Weissenbach J."/>
            <person name="Roy S.W."/>
            <person name="Artiguenave F."/>
            <person name="Postlethwait J.H."/>
            <person name="Manak J.R."/>
            <person name="Thompson E.M."/>
            <person name="Jaillon O."/>
            <person name="Du Pasquier L."/>
            <person name="Boudinot P."/>
            <person name="Liberles D.A."/>
            <person name="Volff J.N."/>
            <person name="Philippe H."/>
            <person name="Lenhard B."/>
            <person name="Roest Crollius H."/>
            <person name="Wincker P."/>
            <person name="Chourrout D."/>
        </authorList>
    </citation>
    <scope>NUCLEOTIDE SEQUENCE [LARGE SCALE GENOMIC DNA]</scope>
</reference>
<sequence length="775" mass="88735">MIAIPRQMRPRVLARSLSSSNSLLKDNLEWLKPTVVPLEESLSKMKTKIAENKSDELKFLANEILTGRKPPIRKQNTKHRDLHDSTEKFLNANPTVRLHLVIFYSKYFHEIGISGVRTPGWRIKQGLPYSAHDVVNSIKFYESLMFEKFSRNYNEDFAKLSLGSPADVRWTRLKTILDEETIGAIEKRWSDASCINPATFEEEFWQGNLEYSKNDLPCFSKLNLSDEISELLKRHKDEGDDVTTISEHVKKIVSTQDERVTPAEIQLKLRSGEIVSESELYTAFIYKRIRRPRLNVDAIHNSFFRFQKLCGLRSMPSNLVDNVITAKKSLLEDIKVAKRATDLWRSEQEKFDEKFSLEAEKKCVAKGHEELKKFKAAKRTALENVKQLKNESNKCLLKKQHGEYILFKDALAIPNAISSQTKKRSVTLKTSNTKSSLKKHLTAEQLKNLFDQELIINSNQNDTSKSLIYYGQLAVFFNALENCIRNFLFKSGQLEYVSCKDPGLFVKEAFCGMLQNNTSENNDAVCHLHSALVSRKFEYFEGKQTHHMFTDFNRKDQKSTEFPFVSISRTSRQSEKAFFANVSAIENILSSFQIDYRLVESGIVNLPFSSMRTINVEVRSPSTGLWHSFANVNLRDDFIASRLGIFYEDDRKDELRFCYSCDGSFASTGVLMNVLLEKHQKDNEQGTITIPAQLQPFFMGKSQISAKASNSAHFYSGVFATSFKESGSMGVFRGKGSLRRKDWPGFDEWEISSENMEDISENDSVPIDLDAFDSS</sequence>